<protein>
    <submittedName>
        <fullName evidence="5">DNA repair protein RecO</fullName>
    </submittedName>
</protein>
<dbReference type="InterPro" id="IPR012340">
    <property type="entry name" value="NA-bd_OB-fold"/>
</dbReference>
<dbReference type="GO" id="GO:0043590">
    <property type="term" value="C:bacterial nucleoid"/>
    <property type="evidence" value="ECO:0007669"/>
    <property type="project" value="TreeGrafter"/>
</dbReference>
<dbReference type="SUPFAM" id="SSF50249">
    <property type="entry name" value="Nucleic acid-binding proteins"/>
    <property type="match status" value="1"/>
</dbReference>
<comment type="caution">
    <text evidence="5">The sequence shown here is derived from an EMBL/GenBank/DDBJ whole genome shotgun (WGS) entry which is preliminary data.</text>
</comment>
<feature type="domain" description="DNA replication/recombination mediator RecO N-terminal" evidence="4">
    <location>
        <begin position="1"/>
        <end position="68"/>
    </location>
</feature>
<dbReference type="Proteomes" id="UP000177418">
    <property type="component" value="Unassembled WGS sequence"/>
</dbReference>
<gene>
    <name evidence="5" type="ORF">A3H78_02515</name>
</gene>
<dbReference type="InterPro" id="IPR003717">
    <property type="entry name" value="RecO"/>
</dbReference>
<evidence type="ECO:0000313" key="6">
    <source>
        <dbReference type="Proteomes" id="UP000177418"/>
    </source>
</evidence>
<dbReference type="InterPro" id="IPR022572">
    <property type="entry name" value="DNA_rep/recomb_RecO_N"/>
</dbReference>
<name>A0A1F7JCQ4_9BACT</name>
<evidence type="ECO:0000256" key="3">
    <source>
        <dbReference type="ARBA" id="ARBA00023204"/>
    </source>
</evidence>
<evidence type="ECO:0000256" key="2">
    <source>
        <dbReference type="ARBA" id="ARBA00023172"/>
    </source>
</evidence>
<dbReference type="AlphaFoldDB" id="A0A1F7JCQ4"/>
<evidence type="ECO:0000259" key="4">
    <source>
        <dbReference type="Pfam" id="PF11967"/>
    </source>
</evidence>
<sequence length="179" mass="20983">MRQFVRDEGIVIRKRGNFKENRIITIISKQSGKLNLLGYGVRNLLSRRISHLETGNYISFTYNINNNRTVLHETNLLYGYSKIKKDESKLGLLFLLFFILDKMIVENQKEEIIFNKTVVLLRQLNNRKDFGMTDFNDYLCQLLLHSGFIDKKRILSANFNPVVFIEDLIGSKLKWAFVS</sequence>
<reference evidence="5 6" key="1">
    <citation type="journal article" date="2016" name="Nat. Commun.">
        <title>Thousands of microbial genomes shed light on interconnected biogeochemical processes in an aquifer system.</title>
        <authorList>
            <person name="Anantharaman K."/>
            <person name="Brown C.T."/>
            <person name="Hug L.A."/>
            <person name="Sharon I."/>
            <person name="Castelle C.J."/>
            <person name="Probst A.J."/>
            <person name="Thomas B.C."/>
            <person name="Singh A."/>
            <person name="Wilkins M.J."/>
            <person name="Karaoz U."/>
            <person name="Brodie E.L."/>
            <person name="Williams K.H."/>
            <person name="Hubbard S.S."/>
            <person name="Banfield J.F."/>
        </authorList>
    </citation>
    <scope>NUCLEOTIDE SEQUENCE [LARGE SCALE GENOMIC DNA]</scope>
</reference>
<proteinExistence type="predicted"/>
<dbReference type="GO" id="GO:0006310">
    <property type="term" value="P:DNA recombination"/>
    <property type="evidence" value="ECO:0007669"/>
    <property type="project" value="UniProtKB-KW"/>
</dbReference>
<dbReference type="NCBIfam" id="TIGR00613">
    <property type="entry name" value="reco"/>
    <property type="match status" value="1"/>
</dbReference>
<dbReference type="PANTHER" id="PTHR33991:SF1">
    <property type="entry name" value="DNA REPAIR PROTEIN RECO"/>
    <property type="match status" value="1"/>
</dbReference>
<evidence type="ECO:0000256" key="1">
    <source>
        <dbReference type="ARBA" id="ARBA00022763"/>
    </source>
</evidence>
<keyword evidence="3" id="KW-0234">DNA repair</keyword>
<dbReference type="PANTHER" id="PTHR33991">
    <property type="entry name" value="DNA REPAIR PROTEIN RECO"/>
    <property type="match status" value="1"/>
</dbReference>
<dbReference type="Pfam" id="PF11967">
    <property type="entry name" value="RecO_N"/>
    <property type="match status" value="1"/>
</dbReference>
<evidence type="ECO:0000313" key="5">
    <source>
        <dbReference type="EMBL" id="OGK53394.1"/>
    </source>
</evidence>
<dbReference type="Gene3D" id="2.40.50.140">
    <property type="entry name" value="Nucleic acid-binding proteins"/>
    <property type="match status" value="1"/>
</dbReference>
<keyword evidence="2" id="KW-0233">DNA recombination</keyword>
<keyword evidence="1" id="KW-0227">DNA damage</keyword>
<accession>A0A1F7JCQ4</accession>
<organism evidence="5 6">
    <name type="scientific">Candidatus Roizmanbacteria bacterium RIFCSPLOWO2_02_FULL_36_11</name>
    <dbReference type="NCBI Taxonomy" id="1802071"/>
    <lineage>
        <taxon>Bacteria</taxon>
        <taxon>Candidatus Roizmaniibacteriota</taxon>
    </lineage>
</organism>
<dbReference type="EMBL" id="MGAV01000020">
    <property type="protein sequence ID" value="OGK53394.1"/>
    <property type="molecule type" value="Genomic_DNA"/>
</dbReference>
<dbReference type="GO" id="GO:0006302">
    <property type="term" value="P:double-strand break repair"/>
    <property type="evidence" value="ECO:0007669"/>
    <property type="project" value="TreeGrafter"/>
</dbReference>